<keyword evidence="2" id="KW-1185">Reference proteome</keyword>
<dbReference type="KEGG" id="vg:14697400"/>
<dbReference type="EMBL" id="KC330683">
    <property type="protein sequence ID" value="AGE61067.1"/>
    <property type="molecule type" value="Genomic_DNA"/>
</dbReference>
<evidence type="ECO:0000313" key="1">
    <source>
        <dbReference type="EMBL" id="AGE61067.1"/>
    </source>
</evidence>
<organism evidence="1 2">
    <name type="scientific">Bacillus phage Finn</name>
    <dbReference type="NCBI Taxonomy" id="2884419"/>
    <lineage>
        <taxon>Viruses</taxon>
        <taxon>Duplodnaviria</taxon>
        <taxon>Heunggongvirae</taxon>
        <taxon>Uroviricota</taxon>
        <taxon>Caudoviricetes</taxon>
        <taxon>Ehrlichviridae</taxon>
        <taxon>Andromedavirus</taxon>
        <taxon>Andromedavirus finn</taxon>
    </lineage>
</organism>
<dbReference type="Proteomes" id="UP000011291">
    <property type="component" value="Segment"/>
</dbReference>
<name>M1I9H7_9CAUD</name>
<sequence>MGKFEKVKAQIEEILKENDLILVSDDPFCGVLLADNQTGEAIEMEQHPVFFYDVKD</sequence>
<reference evidence="1 2" key="1">
    <citation type="journal article" date="2013" name="Virology">
        <title>Genomic characterization of six novel Bacillus pumilus bacteriophages.</title>
        <authorList>
            <person name="Lorenz L."/>
            <person name="Lins B."/>
            <person name="Barrett J."/>
            <person name="Montgomery A."/>
            <person name="Trapani S."/>
            <person name="Schindler A."/>
            <person name="Christie G.E."/>
            <person name="Cresawn S.G."/>
            <person name="Temple L."/>
        </authorList>
    </citation>
    <scope>NUCLEOTIDE SEQUENCE [LARGE SCALE GENOMIC DNA]</scope>
</reference>
<accession>M1I9H7</accession>
<gene>
    <name evidence="1" type="ORF">FINN_74</name>
</gene>
<evidence type="ECO:0000313" key="2">
    <source>
        <dbReference type="Proteomes" id="UP000011291"/>
    </source>
</evidence>
<proteinExistence type="predicted"/>
<dbReference type="GeneID" id="14697400"/>
<dbReference type="RefSeq" id="YP_007517695.1">
    <property type="nucleotide sequence ID" value="NC_020480.1"/>
</dbReference>
<protein>
    <submittedName>
        <fullName evidence="1">Uncharacterized protein</fullName>
    </submittedName>
</protein>